<dbReference type="FunFam" id="1.10.3810.10:FF:000001">
    <property type="entry name" value="Penicillin-binding protein 1A"/>
    <property type="match status" value="1"/>
</dbReference>
<reference evidence="21 22" key="1">
    <citation type="journal article" date="2016" name="Nat. Commun.">
        <title>Thousands of microbial genomes shed light on interconnected biogeochemical processes in an aquifer system.</title>
        <authorList>
            <person name="Anantharaman K."/>
            <person name="Brown C.T."/>
            <person name="Hug L.A."/>
            <person name="Sharon I."/>
            <person name="Castelle C.J."/>
            <person name="Probst A.J."/>
            <person name="Thomas B.C."/>
            <person name="Singh A."/>
            <person name="Wilkins M.J."/>
            <person name="Karaoz U."/>
            <person name="Brodie E.L."/>
            <person name="Williams K.H."/>
            <person name="Hubbard S.S."/>
            <person name="Banfield J.F."/>
        </authorList>
    </citation>
    <scope>NUCLEOTIDE SEQUENCE [LARGE SCALE GENOMIC DNA]</scope>
</reference>
<accession>A0A1F5WQG3</accession>
<keyword evidence="10" id="KW-0133">Cell shape</keyword>
<dbReference type="GO" id="GO:0030288">
    <property type="term" value="C:outer membrane-bounded periplasmic space"/>
    <property type="evidence" value="ECO:0007669"/>
    <property type="project" value="TreeGrafter"/>
</dbReference>
<dbReference type="Gene3D" id="3.40.710.10">
    <property type="entry name" value="DD-peptidase/beta-lactamase superfamily"/>
    <property type="match status" value="2"/>
</dbReference>
<evidence type="ECO:0000256" key="14">
    <source>
        <dbReference type="ARBA" id="ARBA00023268"/>
    </source>
</evidence>
<keyword evidence="8" id="KW-0812">Transmembrane</keyword>
<evidence type="ECO:0000256" key="1">
    <source>
        <dbReference type="ARBA" id="ARBA00004370"/>
    </source>
</evidence>
<dbReference type="SUPFAM" id="SSF53955">
    <property type="entry name" value="Lysozyme-like"/>
    <property type="match status" value="1"/>
</dbReference>
<dbReference type="GO" id="GO:0008658">
    <property type="term" value="F:penicillin binding"/>
    <property type="evidence" value="ECO:0007669"/>
    <property type="project" value="InterPro"/>
</dbReference>
<organism evidence="21 22">
    <name type="scientific">Candidatus Giovannonibacteria bacterium RIFCSPHIGHO2_02_43_13</name>
    <dbReference type="NCBI Taxonomy" id="1798330"/>
    <lineage>
        <taxon>Bacteria</taxon>
        <taxon>Candidatus Giovannoniibacteriota</taxon>
    </lineage>
</organism>
<evidence type="ECO:0000256" key="3">
    <source>
        <dbReference type="ARBA" id="ARBA00007739"/>
    </source>
</evidence>
<keyword evidence="7" id="KW-0808">Transferase</keyword>
<dbReference type="GO" id="GO:0009252">
    <property type="term" value="P:peptidoglycan biosynthetic process"/>
    <property type="evidence" value="ECO:0007669"/>
    <property type="project" value="UniProtKB-KW"/>
</dbReference>
<dbReference type="GO" id="GO:0009002">
    <property type="term" value="F:serine-type D-Ala-D-Ala carboxypeptidase activity"/>
    <property type="evidence" value="ECO:0007669"/>
    <property type="project" value="UniProtKB-EC"/>
</dbReference>
<dbReference type="Pfam" id="PF00912">
    <property type="entry name" value="Transgly"/>
    <property type="match status" value="1"/>
</dbReference>
<keyword evidence="15" id="KW-0961">Cell wall biogenesis/degradation</keyword>
<evidence type="ECO:0000256" key="7">
    <source>
        <dbReference type="ARBA" id="ARBA00022679"/>
    </source>
</evidence>
<keyword evidence="12" id="KW-1133">Transmembrane helix</keyword>
<dbReference type="Pfam" id="PF00905">
    <property type="entry name" value="Transpeptidase"/>
    <property type="match status" value="1"/>
</dbReference>
<keyword evidence="6" id="KW-0328">Glycosyltransferase</keyword>
<dbReference type="Gene3D" id="1.10.3810.10">
    <property type="entry name" value="Biosynthetic peptidoglycan transglycosylase-like"/>
    <property type="match status" value="1"/>
</dbReference>
<gene>
    <name evidence="21" type="ORF">A2W54_04770</name>
</gene>
<comment type="similarity">
    <text evidence="2">In the C-terminal section; belongs to the transpeptidase family.</text>
</comment>
<comment type="catalytic activity">
    <reaction evidence="17">
        <text>[GlcNAc-(1-&gt;4)-Mur2Ac(oyl-L-Ala-gamma-D-Glu-L-Lys-D-Ala-D-Ala)](n)-di-trans,octa-cis-undecaprenyl diphosphate + beta-D-GlcNAc-(1-&gt;4)-Mur2Ac(oyl-L-Ala-gamma-D-Glu-L-Lys-D-Ala-D-Ala)-di-trans,octa-cis-undecaprenyl diphosphate = [GlcNAc-(1-&gt;4)-Mur2Ac(oyl-L-Ala-gamma-D-Glu-L-Lys-D-Ala-D-Ala)](n+1)-di-trans,octa-cis-undecaprenyl diphosphate + di-trans,octa-cis-undecaprenyl diphosphate + H(+)</text>
        <dbReference type="Rhea" id="RHEA:23708"/>
        <dbReference type="Rhea" id="RHEA-COMP:9602"/>
        <dbReference type="Rhea" id="RHEA-COMP:9603"/>
        <dbReference type="ChEBI" id="CHEBI:15378"/>
        <dbReference type="ChEBI" id="CHEBI:58405"/>
        <dbReference type="ChEBI" id="CHEBI:60033"/>
        <dbReference type="ChEBI" id="CHEBI:78435"/>
        <dbReference type="EC" id="2.4.99.28"/>
    </reaction>
</comment>
<keyword evidence="14" id="KW-0511">Multifunctional enzyme</keyword>
<feature type="region of interest" description="Disordered" evidence="18">
    <location>
        <begin position="694"/>
        <end position="723"/>
    </location>
</feature>
<evidence type="ECO:0000313" key="21">
    <source>
        <dbReference type="EMBL" id="OGF77899.1"/>
    </source>
</evidence>
<evidence type="ECO:0000256" key="2">
    <source>
        <dbReference type="ARBA" id="ARBA00007090"/>
    </source>
</evidence>
<evidence type="ECO:0000256" key="9">
    <source>
        <dbReference type="ARBA" id="ARBA00022801"/>
    </source>
</evidence>
<feature type="domain" description="Penicillin-binding protein transpeptidase" evidence="19">
    <location>
        <begin position="317"/>
        <end position="647"/>
    </location>
</feature>
<dbReference type="AlphaFoldDB" id="A0A1F5WQG3"/>
<evidence type="ECO:0000256" key="10">
    <source>
        <dbReference type="ARBA" id="ARBA00022960"/>
    </source>
</evidence>
<evidence type="ECO:0000256" key="5">
    <source>
        <dbReference type="ARBA" id="ARBA00022670"/>
    </source>
</evidence>
<protein>
    <submittedName>
        <fullName evidence="21">Uncharacterized protein</fullName>
    </submittedName>
</protein>
<dbReference type="GO" id="GO:0016020">
    <property type="term" value="C:membrane"/>
    <property type="evidence" value="ECO:0007669"/>
    <property type="project" value="UniProtKB-SubCell"/>
</dbReference>
<keyword evidence="11" id="KW-0573">Peptidoglycan synthesis</keyword>
<keyword evidence="13" id="KW-0472">Membrane</keyword>
<keyword evidence="4" id="KW-0121">Carboxypeptidase</keyword>
<dbReference type="GO" id="GO:0071555">
    <property type="term" value="P:cell wall organization"/>
    <property type="evidence" value="ECO:0007669"/>
    <property type="project" value="UniProtKB-KW"/>
</dbReference>
<evidence type="ECO:0000256" key="4">
    <source>
        <dbReference type="ARBA" id="ARBA00022645"/>
    </source>
</evidence>
<evidence type="ECO:0000256" key="6">
    <source>
        <dbReference type="ARBA" id="ARBA00022676"/>
    </source>
</evidence>
<evidence type="ECO:0000256" key="16">
    <source>
        <dbReference type="ARBA" id="ARBA00034000"/>
    </source>
</evidence>
<dbReference type="InterPro" id="IPR050396">
    <property type="entry name" value="Glycosyltr_51/Transpeptidase"/>
</dbReference>
<dbReference type="InterPro" id="IPR023346">
    <property type="entry name" value="Lysozyme-like_dom_sf"/>
</dbReference>
<keyword evidence="5" id="KW-0645">Protease</keyword>
<dbReference type="InterPro" id="IPR012338">
    <property type="entry name" value="Beta-lactam/transpept-like"/>
</dbReference>
<dbReference type="SUPFAM" id="SSF56601">
    <property type="entry name" value="beta-lactamase/transpeptidase-like"/>
    <property type="match status" value="1"/>
</dbReference>
<dbReference type="EMBL" id="MFHI01000033">
    <property type="protein sequence ID" value="OGF77899.1"/>
    <property type="molecule type" value="Genomic_DNA"/>
</dbReference>
<dbReference type="PANTHER" id="PTHR32282">
    <property type="entry name" value="BINDING PROTEIN TRANSPEPTIDASE, PUTATIVE-RELATED"/>
    <property type="match status" value="1"/>
</dbReference>
<proteinExistence type="inferred from homology"/>
<evidence type="ECO:0000256" key="8">
    <source>
        <dbReference type="ARBA" id="ARBA00022692"/>
    </source>
</evidence>
<name>A0A1F5WQG3_9BACT</name>
<evidence type="ECO:0000256" key="12">
    <source>
        <dbReference type="ARBA" id="ARBA00022989"/>
    </source>
</evidence>
<dbReference type="GO" id="GO:0006508">
    <property type="term" value="P:proteolysis"/>
    <property type="evidence" value="ECO:0007669"/>
    <property type="project" value="UniProtKB-KW"/>
</dbReference>
<comment type="catalytic activity">
    <reaction evidence="16">
        <text>Preferential cleavage: (Ac)2-L-Lys-D-Ala-|-D-Ala. Also transpeptidation of peptidyl-alanyl moieties that are N-acyl substituents of D-alanine.</text>
        <dbReference type="EC" id="3.4.16.4"/>
    </reaction>
</comment>
<evidence type="ECO:0000256" key="15">
    <source>
        <dbReference type="ARBA" id="ARBA00023316"/>
    </source>
</evidence>
<comment type="similarity">
    <text evidence="3">In the N-terminal section; belongs to the glycosyltransferase 51 family.</text>
</comment>
<dbReference type="Proteomes" id="UP000178425">
    <property type="component" value="Unassembled WGS sequence"/>
</dbReference>
<comment type="subcellular location">
    <subcellularLocation>
        <location evidence="1">Membrane</location>
    </subcellularLocation>
</comment>
<evidence type="ECO:0000256" key="18">
    <source>
        <dbReference type="SAM" id="MobiDB-lite"/>
    </source>
</evidence>
<dbReference type="GO" id="GO:0008360">
    <property type="term" value="P:regulation of cell shape"/>
    <property type="evidence" value="ECO:0007669"/>
    <property type="project" value="UniProtKB-KW"/>
</dbReference>
<comment type="caution">
    <text evidence="21">The sequence shown here is derived from an EMBL/GenBank/DDBJ whole genome shotgun (WGS) entry which is preliminary data.</text>
</comment>
<evidence type="ECO:0000256" key="17">
    <source>
        <dbReference type="ARBA" id="ARBA00049902"/>
    </source>
</evidence>
<dbReference type="InterPro" id="IPR036950">
    <property type="entry name" value="PBP_transglycosylase"/>
</dbReference>
<evidence type="ECO:0000259" key="19">
    <source>
        <dbReference type="Pfam" id="PF00905"/>
    </source>
</evidence>
<sequence>MFALFVLAFFVANADADGLPDVKKLRDLKQMESSFVYGSDGSLIGCFAKEYRTILLENEIPLILEKAIIASEDKNFYRHRGVDPMSIARAAWNDLLAWRYVEGGSTLTQQLAKNLFLSPEKTLERKFWEAILAIRIEKEYSKREILALYVNMTYLGRGRYGFEAAARTYFGKSSKDLTLAQSAFIVGLINRPSLLTEDEEANKKESFEKRFADAVKRKNRVLQLMSVEKFITADEYLRAYWEDIKILPAKTDCRNEAPYFLEEIRKKYKDELPLLTGGLKIYTTLDPAIQKKAEAALKNGLQKYRARHPENAEKAQGAVVVLDINTAEIRAMVGGENFWKSEFNNAVQAQRQPGSAFKPFADAAYLKYVCTKSRELCKFADSPFPVSMGRGLGLHYVENYPYSNLPRYRGFVNMDIQLAESRNAATMHMALEAERAWVKLLIPQKLAEHEAKRDERIAYYRKLGYSAIGAEKEYVEEHAAISRGILWNPEDKMRWLTELAKNAGINSKLQPYLVTAIGASEVNVLEITSAFIPFVNGGYGVTPSMIRGIYDSKMNPVLQTQIAGPVPVFDALNLGENSRIAENMKQLLRGVVDLPTGTAHSLRKNYPSGDFACKTGTATNTKQDGKAVPTDNWIICLTPKYAVGVWIGLSDKEDLGNRETGSINALPVFDEFIRDLIVPDEKFATLFEIPLTENPAEGVPIEPNKDSESQELFDTENKTKAPQ</sequence>
<dbReference type="PANTHER" id="PTHR32282:SF27">
    <property type="entry name" value="PENICILLIN-BINDING PROTEIN 1A"/>
    <property type="match status" value="1"/>
</dbReference>
<evidence type="ECO:0000259" key="20">
    <source>
        <dbReference type="Pfam" id="PF00912"/>
    </source>
</evidence>
<dbReference type="GO" id="GO:0008955">
    <property type="term" value="F:peptidoglycan glycosyltransferase activity"/>
    <property type="evidence" value="ECO:0007669"/>
    <property type="project" value="UniProtKB-EC"/>
</dbReference>
<dbReference type="InterPro" id="IPR001264">
    <property type="entry name" value="Glyco_trans_51"/>
</dbReference>
<dbReference type="InterPro" id="IPR001460">
    <property type="entry name" value="PCN-bd_Tpept"/>
</dbReference>
<feature type="domain" description="Glycosyl transferase family 51" evidence="20">
    <location>
        <begin position="43"/>
        <end position="225"/>
    </location>
</feature>
<keyword evidence="9" id="KW-0378">Hydrolase</keyword>
<evidence type="ECO:0000256" key="11">
    <source>
        <dbReference type="ARBA" id="ARBA00022984"/>
    </source>
</evidence>
<evidence type="ECO:0000313" key="22">
    <source>
        <dbReference type="Proteomes" id="UP000178425"/>
    </source>
</evidence>
<evidence type="ECO:0000256" key="13">
    <source>
        <dbReference type="ARBA" id="ARBA00023136"/>
    </source>
</evidence>